<dbReference type="EC" id="2.7.4.27" evidence="5"/>
<organism evidence="6 7">
    <name type="scientific">Rhizobium gallicum bv. gallicum R602sp</name>
    <dbReference type="NCBI Taxonomy" id="1041138"/>
    <lineage>
        <taxon>Bacteria</taxon>
        <taxon>Pseudomonadati</taxon>
        <taxon>Pseudomonadota</taxon>
        <taxon>Alphaproteobacteria</taxon>
        <taxon>Hyphomicrobiales</taxon>
        <taxon>Rhizobiaceae</taxon>
        <taxon>Rhizobium/Agrobacterium group</taxon>
        <taxon>Rhizobium</taxon>
    </lineage>
</organism>
<keyword evidence="3 5" id="KW-0547">Nucleotide-binding</keyword>
<dbReference type="GO" id="GO:0016776">
    <property type="term" value="F:phosphotransferase activity, phosphate group as acceptor"/>
    <property type="evidence" value="ECO:0007669"/>
    <property type="project" value="UniProtKB-UniRule"/>
</dbReference>
<evidence type="ECO:0000313" key="7">
    <source>
        <dbReference type="Proteomes" id="UP000031368"/>
    </source>
</evidence>
<gene>
    <name evidence="6" type="ORF">RGR602_CH00001</name>
</gene>
<proteinExistence type="inferred from homology"/>
<keyword evidence="2 5" id="KW-0808">Transferase</keyword>
<keyword evidence="4 5" id="KW-0418">Kinase</keyword>
<evidence type="ECO:0000256" key="1">
    <source>
        <dbReference type="ARBA" id="ARBA00022527"/>
    </source>
</evidence>
<dbReference type="HOGENOM" id="CLU_046206_2_0_5"/>
<reference evidence="6 7" key="1">
    <citation type="submission" date="2013-11" db="EMBL/GenBank/DDBJ databases">
        <title>Complete genome sequence of Rhizobium gallicum bv. gallicum R602.</title>
        <authorList>
            <person name="Bustos P."/>
            <person name="Santamaria R.I."/>
            <person name="Lozano L."/>
            <person name="Acosta J.L."/>
            <person name="Ormeno-Orrillo E."/>
            <person name="Rogel M.A."/>
            <person name="Romero D."/>
            <person name="Cevallos M.A."/>
            <person name="Martinez-Romero E."/>
            <person name="Gonzalez V."/>
        </authorList>
    </citation>
    <scope>NUCLEOTIDE SEQUENCE [LARGE SCALE GENOMIC DNA]</scope>
    <source>
        <strain evidence="6 7">R602</strain>
    </source>
</reference>
<dbReference type="Pfam" id="PF03618">
    <property type="entry name" value="Kinase-PPPase"/>
    <property type="match status" value="1"/>
</dbReference>
<dbReference type="Proteomes" id="UP000031368">
    <property type="component" value="Chromosome"/>
</dbReference>
<comment type="catalytic activity">
    <reaction evidence="5">
        <text>N(tele)-phospho-L-histidyl/O-phospho-L-threonyl-[pyruvate, phosphate dikinase] + phosphate + H(+) = N(tele)-phospho-L-histidyl/L-threonyl-[pyruvate, phosphate dikinase] + diphosphate</text>
        <dbReference type="Rhea" id="RHEA:43696"/>
        <dbReference type="Rhea" id="RHEA-COMP:10650"/>
        <dbReference type="Rhea" id="RHEA-COMP:10651"/>
        <dbReference type="ChEBI" id="CHEBI:15378"/>
        <dbReference type="ChEBI" id="CHEBI:30013"/>
        <dbReference type="ChEBI" id="CHEBI:33019"/>
        <dbReference type="ChEBI" id="CHEBI:43474"/>
        <dbReference type="ChEBI" id="CHEBI:61977"/>
        <dbReference type="ChEBI" id="CHEBI:83586"/>
        <dbReference type="EC" id="2.7.4.27"/>
    </reaction>
</comment>
<sequence length="273" mass="30274">MENRTNFFHLHLISDSTGETLISAGRAASAQFKSAQAVEHVYPLIRNRKQLLAVLDAIDNEPGIVLYTVVDRELAALIDERCVEMGVASVNVLEPVMAAFQLYLGAPLRRRVGAQHVMNAGYFARIEALNFTMDHDDGQMPEDYNDADVVIIGISRTSKTPTSIYLANRGIKTANIPIVYDVPLPEALFTATRPLIVCLIATTDRISQVRENRVLGATPGFDRGLYTDRAAISEELKYARSLCARHNWPLIDVTRRSIEETAAAIVALRPKLR</sequence>
<comment type="function">
    <text evidence="5">Bifunctional serine/threonine kinase and phosphorylase involved in the regulation of the pyruvate, phosphate dikinase (PPDK) by catalyzing its phosphorylation/dephosphorylation.</text>
</comment>
<dbReference type="NCBIfam" id="NF003742">
    <property type="entry name" value="PRK05339.1"/>
    <property type="match status" value="1"/>
</dbReference>
<dbReference type="PANTHER" id="PTHR31756:SF3">
    <property type="entry name" value="PYRUVATE, PHOSPHATE DIKINASE REGULATORY PROTEIN 1, CHLOROPLASTIC"/>
    <property type="match status" value="1"/>
</dbReference>
<feature type="binding site" evidence="5">
    <location>
        <begin position="153"/>
        <end position="160"/>
    </location>
    <ligand>
        <name>ADP</name>
        <dbReference type="ChEBI" id="CHEBI:456216"/>
    </ligand>
</feature>
<keyword evidence="1 5" id="KW-0723">Serine/threonine-protein kinase</keyword>
<accession>A0A0B4WV04</accession>
<dbReference type="GO" id="GO:0043531">
    <property type="term" value="F:ADP binding"/>
    <property type="evidence" value="ECO:0007669"/>
    <property type="project" value="UniProtKB-UniRule"/>
</dbReference>
<dbReference type="HAMAP" id="MF_00921">
    <property type="entry name" value="PDRP"/>
    <property type="match status" value="1"/>
</dbReference>
<evidence type="ECO:0000256" key="4">
    <source>
        <dbReference type="ARBA" id="ARBA00022777"/>
    </source>
</evidence>
<dbReference type="EC" id="2.7.11.32" evidence="5"/>
<dbReference type="EMBL" id="CP006877">
    <property type="protein sequence ID" value="AJD39384.1"/>
    <property type="molecule type" value="Genomic_DNA"/>
</dbReference>
<dbReference type="InterPro" id="IPR005177">
    <property type="entry name" value="Kinase-pyrophosphorylase"/>
</dbReference>
<dbReference type="InterPro" id="IPR026565">
    <property type="entry name" value="PPDK_reg"/>
</dbReference>
<dbReference type="KEGG" id="rga:RGR602_CH00001"/>
<comment type="catalytic activity">
    <reaction evidence="5">
        <text>N(tele)-phospho-L-histidyl/L-threonyl-[pyruvate, phosphate dikinase] + ADP = N(tele)-phospho-L-histidyl/O-phospho-L-threonyl-[pyruvate, phosphate dikinase] + AMP + H(+)</text>
        <dbReference type="Rhea" id="RHEA:43692"/>
        <dbReference type="Rhea" id="RHEA-COMP:10650"/>
        <dbReference type="Rhea" id="RHEA-COMP:10651"/>
        <dbReference type="ChEBI" id="CHEBI:15378"/>
        <dbReference type="ChEBI" id="CHEBI:30013"/>
        <dbReference type="ChEBI" id="CHEBI:61977"/>
        <dbReference type="ChEBI" id="CHEBI:83586"/>
        <dbReference type="ChEBI" id="CHEBI:456215"/>
        <dbReference type="ChEBI" id="CHEBI:456216"/>
        <dbReference type="EC" id="2.7.11.32"/>
    </reaction>
</comment>
<comment type="similarity">
    <text evidence="5">Belongs to the pyruvate, phosphate/water dikinase regulatory protein family. PDRP subfamily.</text>
</comment>
<dbReference type="GO" id="GO:0005524">
    <property type="term" value="F:ATP binding"/>
    <property type="evidence" value="ECO:0007669"/>
    <property type="project" value="InterPro"/>
</dbReference>
<name>A0A0B4WV04_9HYPH</name>
<dbReference type="GO" id="GO:0004674">
    <property type="term" value="F:protein serine/threonine kinase activity"/>
    <property type="evidence" value="ECO:0007669"/>
    <property type="project" value="UniProtKB-UniRule"/>
</dbReference>
<dbReference type="AlphaFoldDB" id="A0A0B4WV04"/>
<evidence type="ECO:0000256" key="2">
    <source>
        <dbReference type="ARBA" id="ARBA00022679"/>
    </source>
</evidence>
<protein>
    <recommendedName>
        <fullName evidence="5">Putative pyruvate, phosphate dikinase regulatory protein</fullName>
        <shortName evidence="5">PPDK regulatory protein</shortName>
        <ecNumber evidence="5">2.7.11.32</ecNumber>
        <ecNumber evidence="5">2.7.4.27</ecNumber>
    </recommendedName>
</protein>
<evidence type="ECO:0000256" key="5">
    <source>
        <dbReference type="HAMAP-Rule" id="MF_00921"/>
    </source>
</evidence>
<dbReference type="RefSeq" id="WP_022718407.1">
    <property type="nucleotide sequence ID" value="NZ_CP006877.1"/>
</dbReference>
<evidence type="ECO:0000313" key="6">
    <source>
        <dbReference type="EMBL" id="AJD39384.1"/>
    </source>
</evidence>
<keyword evidence="7" id="KW-1185">Reference proteome</keyword>
<dbReference type="PANTHER" id="PTHR31756">
    <property type="entry name" value="PYRUVATE, PHOSPHATE DIKINASE REGULATORY PROTEIN 1, CHLOROPLASTIC"/>
    <property type="match status" value="1"/>
</dbReference>
<evidence type="ECO:0000256" key="3">
    <source>
        <dbReference type="ARBA" id="ARBA00022741"/>
    </source>
</evidence>